<dbReference type="GO" id="GO:0006259">
    <property type="term" value="P:DNA metabolic process"/>
    <property type="evidence" value="ECO:0007669"/>
    <property type="project" value="UniProtKB-ARBA"/>
</dbReference>
<accession>A0A849A7E2</accession>
<dbReference type="EMBL" id="JABEND010000003">
    <property type="protein sequence ID" value="NNG35546.1"/>
    <property type="molecule type" value="Genomic_DNA"/>
</dbReference>
<dbReference type="Gene3D" id="4.10.320.10">
    <property type="entry name" value="E3-binding domain"/>
    <property type="match status" value="1"/>
</dbReference>
<dbReference type="GO" id="GO:0016746">
    <property type="term" value="F:acyltransferase activity"/>
    <property type="evidence" value="ECO:0007669"/>
    <property type="project" value="InterPro"/>
</dbReference>
<dbReference type="InterPro" id="IPR006166">
    <property type="entry name" value="ERCC4_domain"/>
</dbReference>
<dbReference type="SUPFAM" id="SSF52980">
    <property type="entry name" value="Restriction endonuclease-like"/>
    <property type="match status" value="1"/>
</dbReference>
<evidence type="ECO:0000313" key="4">
    <source>
        <dbReference type="Proteomes" id="UP000562984"/>
    </source>
</evidence>
<keyword evidence="4" id="KW-1185">Reference proteome</keyword>
<protein>
    <recommendedName>
        <fullName evidence="2">ERCC4 domain-containing protein</fullName>
    </recommendedName>
</protein>
<proteinExistence type="predicted"/>
<dbReference type="Pfam" id="PF23359">
    <property type="entry name" value="Lsr2_DNA-bd"/>
    <property type="match status" value="1"/>
</dbReference>
<dbReference type="InterPro" id="IPR011335">
    <property type="entry name" value="Restrct_endonuc-II-like"/>
</dbReference>
<organism evidence="3 4">
    <name type="scientific">Nakamurella aerolata</name>
    <dbReference type="NCBI Taxonomy" id="1656892"/>
    <lineage>
        <taxon>Bacteria</taxon>
        <taxon>Bacillati</taxon>
        <taxon>Actinomycetota</taxon>
        <taxon>Actinomycetes</taxon>
        <taxon>Nakamurellales</taxon>
        <taxon>Nakamurellaceae</taxon>
        <taxon>Nakamurella</taxon>
    </lineage>
</organism>
<dbReference type="Gene3D" id="3.40.50.10130">
    <property type="match status" value="1"/>
</dbReference>
<evidence type="ECO:0000259" key="2">
    <source>
        <dbReference type="SMART" id="SM00891"/>
    </source>
</evidence>
<comment type="caution">
    <text evidence="3">The sequence shown here is derived from an EMBL/GenBank/DDBJ whole genome shotgun (WGS) entry which is preliminary data.</text>
</comment>
<gene>
    <name evidence="3" type="ORF">HKD39_07440</name>
</gene>
<feature type="domain" description="ERCC4" evidence="2">
    <location>
        <begin position="125"/>
        <end position="205"/>
    </location>
</feature>
<keyword evidence="1" id="KW-0238">DNA-binding</keyword>
<dbReference type="InterPro" id="IPR036625">
    <property type="entry name" value="E3-bd_dom_sf"/>
</dbReference>
<dbReference type="GO" id="GO:0003677">
    <property type="term" value="F:DNA binding"/>
    <property type="evidence" value="ECO:0007669"/>
    <property type="project" value="UniProtKB-KW"/>
</dbReference>
<reference evidence="3 4" key="1">
    <citation type="submission" date="2020-05" db="EMBL/GenBank/DDBJ databases">
        <title>Nakamurella sp. DB0629 isolated from air conditioner.</title>
        <authorList>
            <person name="Kim D.H."/>
            <person name="Kim D.-U."/>
        </authorList>
    </citation>
    <scope>NUCLEOTIDE SEQUENCE [LARGE SCALE GENOMIC DNA]</scope>
    <source>
        <strain evidence="3 4">DB0629</strain>
    </source>
</reference>
<evidence type="ECO:0000313" key="3">
    <source>
        <dbReference type="EMBL" id="NNG35546.1"/>
    </source>
</evidence>
<dbReference type="Proteomes" id="UP000562984">
    <property type="component" value="Unassembled WGS sequence"/>
</dbReference>
<dbReference type="SMART" id="SM00891">
    <property type="entry name" value="ERCC4"/>
    <property type="match status" value="1"/>
</dbReference>
<dbReference type="GO" id="GO:0004518">
    <property type="term" value="F:nuclease activity"/>
    <property type="evidence" value="ECO:0007669"/>
    <property type="project" value="InterPro"/>
</dbReference>
<dbReference type="AlphaFoldDB" id="A0A849A7E2"/>
<name>A0A849A7E2_9ACTN</name>
<dbReference type="Pfam" id="PF02732">
    <property type="entry name" value="ERCC4"/>
    <property type="match status" value="1"/>
</dbReference>
<sequence length="336" mass="36368">MVIARNPDPESTLPYLLWVPVDGGRVFRSKETWPRTKAVFCYPLERGDWPAEPDVLERVTLRSCVRRGAAIDLVADRGREARSQIVFTRARGRPMVFWQAPRTRKQARPDVRIPTARAAGLADLRITVDSRERYAYKFTGQQVSTQVAALPVGDYGLLLDGVLSAAVERKSVADLASSVLNGTLRFALGELAALPRGAVVIEDRYSAVFKLPFVKAGVLTEALAELQVRYPNVPMVFCETRTLAEEWTFRFLGACRVLLEQQAMLDADVPSGADASAGAAVDPPVATPSATAAAAATVPTATVRAWAQREGLDVAPTGRVSGEVRRAYLAAHPAGG</sequence>
<dbReference type="InterPro" id="IPR055370">
    <property type="entry name" value="Lsr2_DNA-bd"/>
</dbReference>
<evidence type="ECO:0000256" key="1">
    <source>
        <dbReference type="ARBA" id="ARBA00023125"/>
    </source>
</evidence>